<evidence type="ECO:0000256" key="1">
    <source>
        <dbReference type="SAM" id="SignalP"/>
    </source>
</evidence>
<feature type="chain" id="PRO_5043605200" evidence="1">
    <location>
        <begin position="24"/>
        <end position="566"/>
    </location>
</feature>
<proteinExistence type="predicted"/>
<keyword evidence="1" id="KW-0732">Signal</keyword>
<dbReference type="AlphaFoldDB" id="A0AAU7QM26"/>
<sequence length="566" mass="59734">MILRKFIGGCLLALALLPALALAGDVSATLDRNDVQLGETVTLNVRVNGQGMGVQAPDLGALNRDFQFLGSSQSRSYSVVNGKASAELTFGIALRPRHTGVLQIPALSVAGSQTTPLQLTVTAPDPNAASASSKDVFMESQINPAQGYVGQQFTYMTRLYYAARIGGDAPQPPQVAGVEIVPLGKSLNYDTERGGRSYHVLEQRYAVTPQHAGKVEIPPVDFEGQAADPSDPDSFFGATVPVSASAPAQTLDVKAAPADFGGSTWLPARELSLSLDGWPTAQDAAPRVGQPFNLTMNLQATGLSQEALPALSLPPLDGATVYPDKPVSGNRQDGEWVTGRRQQSFAIVPERAGPLTIPATTLKWWNVVSDKMEVARIPAHTIEVLPAVGAPATPPAASASTAAVTGDHTVATGSTNGAASTPWRWIALASLGLWLLSLAAWWWWRRRSAEPATPVVPARSSARNAQLAFLAAARGSDAAAQARSLLAWARAERPAIQHLGELSAALDDPRQHAAIAALQRRHYAGTAVPETDANLPEAFRRGFAWRAASAAGRDSGLAPLYPFKLD</sequence>
<dbReference type="RefSeq" id="WP_350016653.1">
    <property type="nucleotide sequence ID" value="NZ_CP157948.1"/>
</dbReference>
<gene>
    <name evidence="2" type="ORF">ABNK63_03085</name>
</gene>
<protein>
    <submittedName>
        <fullName evidence="2">BatD family protein</fullName>
    </submittedName>
</protein>
<evidence type="ECO:0000313" key="2">
    <source>
        <dbReference type="EMBL" id="XBS90641.1"/>
    </source>
</evidence>
<dbReference type="Pfam" id="PF13584">
    <property type="entry name" value="BatD"/>
    <property type="match status" value="1"/>
</dbReference>
<dbReference type="EMBL" id="CP157948">
    <property type="protein sequence ID" value="XBS90641.1"/>
    <property type="molecule type" value="Genomic_DNA"/>
</dbReference>
<feature type="signal peptide" evidence="1">
    <location>
        <begin position="1"/>
        <end position="23"/>
    </location>
</feature>
<dbReference type="InterPro" id="IPR025738">
    <property type="entry name" value="BatD"/>
</dbReference>
<dbReference type="PANTHER" id="PTHR40940">
    <property type="entry name" value="PROTEIN BATD-RELATED"/>
    <property type="match status" value="1"/>
</dbReference>
<reference evidence="2" key="1">
    <citation type="submission" date="2024-06" db="EMBL/GenBank/DDBJ databases">
        <authorList>
            <person name="Sun Y."/>
        </authorList>
    </citation>
    <scope>NUCLEOTIDE SEQUENCE</scope>
    <source>
        <strain evidence="2">IGA1.0</strain>
    </source>
</reference>
<organism evidence="2">
    <name type="scientific">Rhodanobacter sp. IGA1.0</name>
    <dbReference type="NCBI Taxonomy" id="3158582"/>
    <lineage>
        <taxon>Bacteria</taxon>
        <taxon>Pseudomonadati</taxon>
        <taxon>Pseudomonadota</taxon>
        <taxon>Gammaproteobacteria</taxon>
        <taxon>Lysobacterales</taxon>
        <taxon>Rhodanobacteraceae</taxon>
        <taxon>Rhodanobacter</taxon>
    </lineage>
</organism>
<accession>A0AAU7QM26</accession>
<dbReference type="PANTHER" id="PTHR40940:SF1">
    <property type="entry name" value="PROTEIN BATD"/>
    <property type="match status" value="1"/>
</dbReference>
<name>A0AAU7QM26_9GAMM</name>